<keyword evidence="8" id="KW-1185">Reference proteome</keyword>
<feature type="signal peptide" evidence="5">
    <location>
        <begin position="1"/>
        <end position="25"/>
    </location>
</feature>
<dbReference type="PANTHER" id="PTHR30290:SF9">
    <property type="entry name" value="OLIGOPEPTIDE-BINDING PROTEIN APPA"/>
    <property type="match status" value="1"/>
</dbReference>
<feature type="chain" id="PRO_5020442832" evidence="5">
    <location>
        <begin position="26"/>
        <end position="502"/>
    </location>
</feature>
<keyword evidence="4 5" id="KW-0732">Signal</keyword>
<dbReference type="Gene3D" id="3.10.105.10">
    <property type="entry name" value="Dipeptide-binding Protein, Domain 3"/>
    <property type="match status" value="1"/>
</dbReference>
<evidence type="ECO:0000313" key="7">
    <source>
        <dbReference type="EMBL" id="QBK29845.1"/>
    </source>
</evidence>
<dbReference type="RefSeq" id="WP_131615556.1">
    <property type="nucleotide sequence ID" value="NZ_CP036532.1"/>
</dbReference>
<dbReference type="InterPro" id="IPR000914">
    <property type="entry name" value="SBP_5_dom"/>
</dbReference>
<dbReference type="GeneID" id="90766459"/>
<evidence type="ECO:0000256" key="1">
    <source>
        <dbReference type="ARBA" id="ARBA00004418"/>
    </source>
</evidence>
<proteinExistence type="inferred from homology"/>
<comment type="subcellular location">
    <subcellularLocation>
        <location evidence="1">Periplasm</location>
    </subcellularLocation>
</comment>
<protein>
    <submittedName>
        <fullName evidence="7">ABC transporter substrate-binding protein</fullName>
    </submittedName>
</protein>
<dbReference type="Gene3D" id="3.90.76.10">
    <property type="entry name" value="Dipeptide-binding Protein, Domain 1"/>
    <property type="match status" value="1"/>
</dbReference>
<evidence type="ECO:0000313" key="8">
    <source>
        <dbReference type="Proteomes" id="UP000293719"/>
    </source>
</evidence>
<dbReference type="OrthoDB" id="9803988at2"/>
<dbReference type="PANTHER" id="PTHR30290">
    <property type="entry name" value="PERIPLASMIC BINDING COMPONENT OF ABC TRANSPORTER"/>
    <property type="match status" value="1"/>
</dbReference>
<dbReference type="GO" id="GO:1904680">
    <property type="term" value="F:peptide transmembrane transporter activity"/>
    <property type="evidence" value="ECO:0007669"/>
    <property type="project" value="TreeGrafter"/>
</dbReference>
<evidence type="ECO:0000256" key="3">
    <source>
        <dbReference type="ARBA" id="ARBA00022448"/>
    </source>
</evidence>
<dbReference type="EMBL" id="CP036532">
    <property type="protein sequence ID" value="QBK29845.1"/>
    <property type="molecule type" value="Genomic_DNA"/>
</dbReference>
<evidence type="ECO:0000256" key="5">
    <source>
        <dbReference type="SAM" id="SignalP"/>
    </source>
</evidence>
<dbReference type="GO" id="GO:0043190">
    <property type="term" value="C:ATP-binding cassette (ABC) transporter complex"/>
    <property type="evidence" value="ECO:0007669"/>
    <property type="project" value="InterPro"/>
</dbReference>
<dbReference type="AlphaFoldDB" id="A0A4P6UYJ7"/>
<dbReference type="KEGG" id="rpod:E0E05_04050"/>
<feature type="domain" description="Solute-binding protein family 5" evidence="6">
    <location>
        <begin position="69"/>
        <end position="421"/>
    </location>
</feature>
<evidence type="ECO:0000256" key="4">
    <source>
        <dbReference type="ARBA" id="ARBA00022729"/>
    </source>
</evidence>
<gene>
    <name evidence="7" type="ORF">E0E05_04050</name>
</gene>
<evidence type="ECO:0000256" key="2">
    <source>
        <dbReference type="ARBA" id="ARBA00005695"/>
    </source>
</evidence>
<dbReference type="InterPro" id="IPR039424">
    <property type="entry name" value="SBP_5"/>
</dbReference>
<dbReference type="Proteomes" id="UP000293719">
    <property type="component" value="Chromosome"/>
</dbReference>
<keyword evidence="3" id="KW-0813">Transport</keyword>
<dbReference type="Gene3D" id="3.40.190.10">
    <property type="entry name" value="Periplasmic binding protein-like II"/>
    <property type="match status" value="1"/>
</dbReference>
<evidence type="ECO:0000259" key="6">
    <source>
        <dbReference type="Pfam" id="PF00496"/>
    </source>
</evidence>
<sequence>MKCLRTFTLACGVSVAGMLAVPAMAATLDIAVEQSPSGLDPHIVTAFSSFQIIDGTVYEGLTALDAGLNIVPGLATDWQISEDKKTYTFTLREGVQFHGGGTMTSADVAASLNRVLAETTGSPLASRLAAVESIETPDEQTVVLNLSAPSAPLLSSLTSIAIVPAKYEGDTESLQRAPDGTGPFTFVSWQPDVAITLEANADYWQEGKPELDGVVFNIVPEAATRQVGLTSGQYQMLPNIDGVTAQQFQGRPGVKLQDTLELAYSLIGINVTRPPFDNEKVREAINYAINRDDIVAAALFGAGVPGGPLSPALTNYATPVSEFPCFSTSADTARQLIEEAGVETPIEATLLVLPRDSTRGIAQVVQQQLAAVGIEVTLDIPEIGKFVQDWRNSDFDMFVSLNSGTIEPDDYFYRTFRSGGSTNVFQYSNEDLDALLDAGRQETDTEQRQQIYADVQEELACDGPVAFLSYGQLYTAMRENVEGYTISPNRSMRSLADTSIAE</sequence>
<accession>A0A4P6UYJ7</accession>
<dbReference type="GO" id="GO:0030288">
    <property type="term" value="C:outer membrane-bounded periplasmic space"/>
    <property type="evidence" value="ECO:0007669"/>
    <property type="project" value="UniProtKB-ARBA"/>
</dbReference>
<dbReference type="PIRSF" id="PIRSF002741">
    <property type="entry name" value="MppA"/>
    <property type="match status" value="1"/>
</dbReference>
<comment type="similarity">
    <text evidence="2">Belongs to the bacterial solute-binding protein 5 family.</text>
</comment>
<dbReference type="GO" id="GO:0015833">
    <property type="term" value="P:peptide transport"/>
    <property type="evidence" value="ECO:0007669"/>
    <property type="project" value="TreeGrafter"/>
</dbReference>
<name>A0A4P6UYJ7_9HYPH</name>
<dbReference type="SUPFAM" id="SSF53850">
    <property type="entry name" value="Periplasmic binding protein-like II"/>
    <property type="match status" value="1"/>
</dbReference>
<dbReference type="InterPro" id="IPR030678">
    <property type="entry name" value="Peptide/Ni-bd"/>
</dbReference>
<organism evidence="7 8">
    <name type="scientific">Roseitalea porphyridii</name>
    <dbReference type="NCBI Taxonomy" id="1852022"/>
    <lineage>
        <taxon>Bacteria</taxon>
        <taxon>Pseudomonadati</taxon>
        <taxon>Pseudomonadota</taxon>
        <taxon>Alphaproteobacteria</taxon>
        <taxon>Hyphomicrobiales</taxon>
        <taxon>Ahrensiaceae</taxon>
        <taxon>Roseitalea</taxon>
    </lineage>
</organism>
<dbReference type="Pfam" id="PF00496">
    <property type="entry name" value="SBP_bac_5"/>
    <property type="match status" value="1"/>
</dbReference>
<reference evidence="7 8" key="1">
    <citation type="journal article" date="2017" name="Int. J. Syst. Evol. Microbiol.">
        <title>Roseitalea porphyridii gen. nov., sp. nov., isolated from a red alga, and reclassification of Hoeflea suaedae Chung et al. 2013 as Pseudohoeflea suaedae gen. nov., comb. nov.</title>
        <authorList>
            <person name="Hyeon J.W."/>
            <person name="Jeong S.E."/>
            <person name="Baek K."/>
            <person name="Jeon C.O."/>
        </authorList>
    </citation>
    <scope>NUCLEOTIDE SEQUENCE [LARGE SCALE GENOMIC DNA]</scope>
    <source>
        <strain evidence="7 8">MA7-20</strain>
    </source>
</reference>